<dbReference type="SUPFAM" id="SSF51182">
    <property type="entry name" value="RmlC-like cupins"/>
    <property type="match status" value="1"/>
</dbReference>
<organism evidence="1">
    <name type="scientific">marine metagenome</name>
    <dbReference type="NCBI Taxonomy" id="408172"/>
    <lineage>
        <taxon>unclassified sequences</taxon>
        <taxon>metagenomes</taxon>
        <taxon>ecological metagenomes</taxon>
    </lineage>
</organism>
<evidence type="ECO:0000313" key="1">
    <source>
        <dbReference type="EMBL" id="SVE10406.1"/>
    </source>
</evidence>
<protein>
    <recommendedName>
        <fullName evidence="2">dTDP-4-dehydrorhamnose 3,5-epimerase</fullName>
    </recommendedName>
</protein>
<dbReference type="Pfam" id="PF00908">
    <property type="entry name" value="dTDP_sugar_isom"/>
    <property type="match status" value="1"/>
</dbReference>
<dbReference type="PANTHER" id="PTHR21047:SF2">
    <property type="entry name" value="THYMIDINE DIPHOSPHO-4-KETO-RHAMNOSE 3,5-EPIMERASE"/>
    <property type="match status" value="1"/>
</dbReference>
<reference evidence="1" key="1">
    <citation type="submission" date="2018-05" db="EMBL/GenBank/DDBJ databases">
        <authorList>
            <person name="Lanie J.A."/>
            <person name="Ng W.-L."/>
            <person name="Kazmierczak K.M."/>
            <person name="Andrzejewski T.M."/>
            <person name="Davidsen T.M."/>
            <person name="Wayne K.J."/>
            <person name="Tettelin H."/>
            <person name="Glass J.I."/>
            <person name="Rusch D."/>
            <person name="Podicherti R."/>
            <person name="Tsui H.-C.T."/>
            <person name="Winkler M.E."/>
        </authorList>
    </citation>
    <scope>NUCLEOTIDE SEQUENCE</scope>
</reference>
<dbReference type="InterPro" id="IPR000888">
    <property type="entry name" value="RmlC-like"/>
</dbReference>
<dbReference type="GO" id="GO:0019305">
    <property type="term" value="P:dTDP-rhamnose biosynthetic process"/>
    <property type="evidence" value="ECO:0007669"/>
    <property type="project" value="TreeGrafter"/>
</dbReference>
<evidence type="ECO:0008006" key="2">
    <source>
        <dbReference type="Google" id="ProtNLM"/>
    </source>
</evidence>
<gene>
    <name evidence="1" type="ORF">METZ01_LOCUS463260</name>
</gene>
<dbReference type="GO" id="GO:0005829">
    <property type="term" value="C:cytosol"/>
    <property type="evidence" value="ECO:0007669"/>
    <property type="project" value="TreeGrafter"/>
</dbReference>
<dbReference type="EMBL" id="UINC01194357">
    <property type="protein sequence ID" value="SVE10406.1"/>
    <property type="molecule type" value="Genomic_DNA"/>
</dbReference>
<dbReference type="AlphaFoldDB" id="A0A383AR71"/>
<dbReference type="GO" id="GO:0000271">
    <property type="term" value="P:polysaccharide biosynthetic process"/>
    <property type="evidence" value="ECO:0007669"/>
    <property type="project" value="TreeGrafter"/>
</dbReference>
<dbReference type="Gene3D" id="2.60.120.10">
    <property type="entry name" value="Jelly Rolls"/>
    <property type="match status" value="1"/>
</dbReference>
<dbReference type="NCBIfam" id="TIGR01221">
    <property type="entry name" value="rmlC"/>
    <property type="match status" value="1"/>
</dbReference>
<proteinExistence type="predicted"/>
<dbReference type="InterPro" id="IPR014710">
    <property type="entry name" value="RmlC-like_jellyroll"/>
</dbReference>
<dbReference type="GO" id="GO:0008830">
    <property type="term" value="F:dTDP-4-dehydrorhamnose 3,5-epimerase activity"/>
    <property type="evidence" value="ECO:0007669"/>
    <property type="project" value="InterPro"/>
</dbReference>
<dbReference type="PANTHER" id="PTHR21047">
    <property type="entry name" value="DTDP-6-DEOXY-D-GLUCOSE-3,5 EPIMERASE"/>
    <property type="match status" value="1"/>
</dbReference>
<sequence>YFVETFRQDKLEDVLGFKVNFVQDNESKSSKGVLRGLHFQLAPHAQSKLVRVIEGAVLDVAVDIRRGSPSFGQHVAVKLSDVNKKQIFIPRGFAHGFVVLTDTATLTYKVDNYYSPECDRGLAFNDIDLNIDWRLTKQELLLSDKDTQQPRLTELTEYFDFNCNYYE</sequence>
<accession>A0A383AR71</accession>
<dbReference type="CDD" id="cd00438">
    <property type="entry name" value="cupin_RmlC"/>
    <property type="match status" value="1"/>
</dbReference>
<feature type="non-terminal residue" evidence="1">
    <location>
        <position position="1"/>
    </location>
</feature>
<dbReference type="InterPro" id="IPR011051">
    <property type="entry name" value="RmlC_Cupin_sf"/>
</dbReference>
<name>A0A383AR71_9ZZZZ</name>